<keyword evidence="2" id="KW-1185">Reference proteome</keyword>
<protein>
    <submittedName>
        <fullName evidence="1">Uncharacterized protein</fullName>
    </submittedName>
</protein>
<gene>
    <name evidence="1" type="ordered locus">Plabr_1856</name>
</gene>
<dbReference type="KEGG" id="pbs:Plabr_1856"/>
<evidence type="ECO:0000313" key="2">
    <source>
        <dbReference type="Proteomes" id="UP000006860"/>
    </source>
</evidence>
<sequence>MFDCQPPVGVCATAGLPCSVTARHLRATAGLSYRGAEIEVALLDKPDSATHCWKLKYGVGSSNMVRAFLCIQRSHGKLDLWLPFGFESRASNVSCFPQQTAAGITRQASCDCVARTQKSGPTLYCRLAPRGATAWLVQPCDACHPGGTVWLVQQCDEVVTSRHKRTWQKGAGNAPHQVIHLSRQSCGHMTEGSLRLTASPLLWNSIQLLKADRWRVRPTGCARLFPG</sequence>
<proteinExistence type="predicted"/>
<organism evidence="1 2">
    <name type="scientific">Rubinisphaera brasiliensis (strain ATCC 49424 / DSM 5305 / JCM 21570 / IAM 15109 / NBRC 103401 / IFAM 1448)</name>
    <name type="common">Planctomyces brasiliensis</name>
    <dbReference type="NCBI Taxonomy" id="756272"/>
    <lineage>
        <taxon>Bacteria</taxon>
        <taxon>Pseudomonadati</taxon>
        <taxon>Planctomycetota</taxon>
        <taxon>Planctomycetia</taxon>
        <taxon>Planctomycetales</taxon>
        <taxon>Planctomycetaceae</taxon>
        <taxon>Rubinisphaera</taxon>
    </lineage>
</organism>
<evidence type="ECO:0000313" key="1">
    <source>
        <dbReference type="EMBL" id="ADY59466.1"/>
    </source>
</evidence>
<name>F0SGY1_RUBBR</name>
<accession>F0SGY1</accession>
<dbReference type="HOGENOM" id="CLU_1218982_0_0_0"/>
<dbReference type="EMBL" id="CP002546">
    <property type="protein sequence ID" value="ADY59466.1"/>
    <property type="molecule type" value="Genomic_DNA"/>
</dbReference>
<dbReference type="Proteomes" id="UP000006860">
    <property type="component" value="Chromosome"/>
</dbReference>
<reference evidence="2" key="1">
    <citation type="submission" date="2011-02" db="EMBL/GenBank/DDBJ databases">
        <title>The complete genome of Planctomyces brasiliensis DSM 5305.</title>
        <authorList>
            <person name="Lucas S."/>
            <person name="Copeland A."/>
            <person name="Lapidus A."/>
            <person name="Bruce D."/>
            <person name="Goodwin L."/>
            <person name="Pitluck S."/>
            <person name="Kyrpides N."/>
            <person name="Mavromatis K."/>
            <person name="Pagani I."/>
            <person name="Ivanova N."/>
            <person name="Ovchinnikova G."/>
            <person name="Lu M."/>
            <person name="Detter J.C."/>
            <person name="Han C."/>
            <person name="Land M."/>
            <person name="Hauser L."/>
            <person name="Markowitz V."/>
            <person name="Cheng J.-F."/>
            <person name="Hugenholtz P."/>
            <person name="Woyke T."/>
            <person name="Wu D."/>
            <person name="Tindall B."/>
            <person name="Pomrenke H.G."/>
            <person name="Brambilla E."/>
            <person name="Klenk H.-P."/>
            <person name="Eisen J.A."/>
        </authorList>
    </citation>
    <scope>NUCLEOTIDE SEQUENCE [LARGE SCALE GENOMIC DNA]</scope>
    <source>
        <strain evidence="2">ATCC 49424 / DSM 5305 / JCM 21570 / NBRC 103401 / IFAM 1448</strain>
    </source>
</reference>
<dbReference type="AlphaFoldDB" id="F0SGY1"/>